<feature type="binding site" evidence="11">
    <location>
        <position position="32"/>
    </location>
    <ligand>
        <name>substrate</name>
    </ligand>
</feature>
<evidence type="ECO:0000256" key="6">
    <source>
        <dbReference type="ARBA" id="ARBA00022741"/>
    </source>
</evidence>
<feature type="binding site" evidence="11">
    <location>
        <position position="135"/>
    </location>
    <ligand>
        <name>substrate</name>
    </ligand>
</feature>
<keyword evidence="11" id="KW-0460">Magnesium</keyword>
<gene>
    <name evidence="11" type="primary">aroK</name>
    <name evidence="12" type="ORF">SAMN05444390_105258</name>
</gene>
<feature type="binding site" evidence="11">
    <location>
        <position position="78"/>
    </location>
    <ligand>
        <name>substrate</name>
    </ligand>
</feature>
<evidence type="ECO:0000256" key="5">
    <source>
        <dbReference type="ARBA" id="ARBA00022679"/>
    </source>
</evidence>
<evidence type="ECO:0000256" key="7">
    <source>
        <dbReference type="ARBA" id="ARBA00022777"/>
    </source>
</evidence>
<dbReference type="EMBL" id="FNVQ01000005">
    <property type="protein sequence ID" value="SEG81788.1"/>
    <property type="molecule type" value="Genomic_DNA"/>
</dbReference>
<dbReference type="PROSITE" id="PS01128">
    <property type="entry name" value="SHIKIMATE_KINASE"/>
    <property type="match status" value="1"/>
</dbReference>
<dbReference type="GO" id="GO:0004765">
    <property type="term" value="F:shikimate kinase activity"/>
    <property type="evidence" value="ECO:0007669"/>
    <property type="project" value="UniProtKB-UniRule"/>
</dbReference>
<evidence type="ECO:0000256" key="8">
    <source>
        <dbReference type="ARBA" id="ARBA00022840"/>
    </source>
</evidence>
<evidence type="ECO:0000256" key="1">
    <source>
        <dbReference type="ARBA" id="ARBA00004842"/>
    </source>
</evidence>
<evidence type="ECO:0000256" key="4">
    <source>
        <dbReference type="ARBA" id="ARBA00022605"/>
    </source>
</evidence>
<comment type="cofactor">
    <cofactor evidence="11">
        <name>Mg(2+)</name>
        <dbReference type="ChEBI" id="CHEBI:18420"/>
    </cofactor>
    <text evidence="11">Binds 1 Mg(2+) ion per subunit.</text>
</comment>
<keyword evidence="7 11" id="KW-0418">Kinase</keyword>
<evidence type="ECO:0000313" key="12">
    <source>
        <dbReference type="EMBL" id="SEG81788.1"/>
    </source>
</evidence>
<protein>
    <recommendedName>
        <fullName evidence="3 11">Shikimate kinase</fullName>
        <shortName evidence="11">SK</shortName>
        <ecNumber evidence="3 11">2.7.1.71</ecNumber>
    </recommendedName>
</protein>
<evidence type="ECO:0000256" key="9">
    <source>
        <dbReference type="ARBA" id="ARBA00023141"/>
    </source>
</evidence>
<comment type="function">
    <text evidence="11">Catalyzes the specific phosphorylation of the 3-hydroxyl group of shikimic acid using ATP as a cosubstrate.</text>
</comment>
<dbReference type="InterPro" id="IPR000623">
    <property type="entry name" value="Shikimate_kinase/TSH1"/>
</dbReference>
<keyword evidence="11" id="KW-0479">Metal-binding</keyword>
<dbReference type="PANTHER" id="PTHR21087">
    <property type="entry name" value="SHIKIMATE KINASE"/>
    <property type="match status" value="1"/>
</dbReference>
<dbReference type="GO" id="GO:0000287">
    <property type="term" value="F:magnesium ion binding"/>
    <property type="evidence" value="ECO:0007669"/>
    <property type="project" value="UniProtKB-UniRule"/>
</dbReference>
<dbReference type="GO" id="GO:0009073">
    <property type="term" value="P:aromatic amino acid family biosynthetic process"/>
    <property type="evidence" value="ECO:0007669"/>
    <property type="project" value="UniProtKB-KW"/>
</dbReference>
<dbReference type="GO" id="GO:0005829">
    <property type="term" value="C:cytosol"/>
    <property type="evidence" value="ECO:0007669"/>
    <property type="project" value="TreeGrafter"/>
</dbReference>
<dbReference type="InterPro" id="IPR031322">
    <property type="entry name" value="Shikimate/glucono_kinase"/>
</dbReference>
<dbReference type="AlphaFoldDB" id="A0A1H6D9D2"/>
<feature type="binding site" evidence="11">
    <location>
        <position position="152"/>
    </location>
    <ligand>
        <name>ATP</name>
        <dbReference type="ChEBI" id="CHEBI:30616"/>
    </ligand>
</feature>
<feature type="binding site" evidence="11">
    <location>
        <begin position="10"/>
        <end position="15"/>
    </location>
    <ligand>
        <name>ATP</name>
        <dbReference type="ChEBI" id="CHEBI:30616"/>
    </ligand>
</feature>
<dbReference type="RefSeq" id="WP_327332982.1">
    <property type="nucleotide sequence ID" value="NZ_FNVQ01000005.1"/>
</dbReference>
<keyword evidence="11" id="KW-0963">Cytoplasm</keyword>
<dbReference type="InterPro" id="IPR027417">
    <property type="entry name" value="P-loop_NTPase"/>
</dbReference>
<keyword evidence="6 11" id="KW-0547">Nucleotide-binding</keyword>
<evidence type="ECO:0000256" key="11">
    <source>
        <dbReference type="HAMAP-Rule" id="MF_00109"/>
    </source>
</evidence>
<dbReference type="CDD" id="cd00464">
    <property type="entry name" value="SK"/>
    <property type="match status" value="1"/>
</dbReference>
<dbReference type="NCBIfam" id="NF003456">
    <property type="entry name" value="PRK05057.1"/>
    <property type="match status" value="1"/>
</dbReference>
<dbReference type="EC" id="2.7.1.71" evidence="3 11"/>
<sequence>MNVFLIGPMGSGKSTIGRLLSGELNQEYVDSDREIEARAGADIPWIFDVEGEPGFRNREQAVIELLTQRENIILATGGGAVLRPENRANLQANGFVVYLKTSVDQQLERTARDKNRPLLQDDDPRGVLTKLMAERDPLYSACCDLVVKTDKRHPRSVVAEIVRQLNKQRALSNPV</sequence>
<accession>A0A1H6D9D2</accession>
<name>A0A1H6D9D2_9GAMM</name>
<dbReference type="GO" id="GO:0009423">
    <property type="term" value="P:chorismate biosynthetic process"/>
    <property type="evidence" value="ECO:0007669"/>
    <property type="project" value="UniProtKB-UniRule"/>
</dbReference>
<evidence type="ECO:0000256" key="2">
    <source>
        <dbReference type="ARBA" id="ARBA00006997"/>
    </source>
</evidence>
<evidence type="ECO:0000313" key="13">
    <source>
        <dbReference type="Proteomes" id="UP000236745"/>
    </source>
</evidence>
<evidence type="ECO:0000256" key="3">
    <source>
        <dbReference type="ARBA" id="ARBA00012154"/>
    </source>
</evidence>
<feature type="binding site" evidence="11">
    <location>
        <position position="116"/>
    </location>
    <ligand>
        <name>ATP</name>
        <dbReference type="ChEBI" id="CHEBI:30616"/>
    </ligand>
</feature>
<dbReference type="GO" id="GO:0005524">
    <property type="term" value="F:ATP binding"/>
    <property type="evidence" value="ECO:0007669"/>
    <property type="project" value="UniProtKB-UniRule"/>
</dbReference>
<keyword evidence="13" id="KW-1185">Reference proteome</keyword>
<dbReference type="UniPathway" id="UPA00053">
    <property type="reaction ID" value="UER00088"/>
</dbReference>
<comment type="pathway">
    <text evidence="1 11">Metabolic intermediate biosynthesis; chorismate biosynthesis; chorismate from D-erythrose 4-phosphate and phosphoenolpyruvate: step 5/7.</text>
</comment>
<dbReference type="HAMAP" id="MF_00109">
    <property type="entry name" value="Shikimate_kinase"/>
    <property type="match status" value="1"/>
</dbReference>
<keyword evidence="8 11" id="KW-0067">ATP-binding</keyword>
<dbReference type="SUPFAM" id="SSF52540">
    <property type="entry name" value="P-loop containing nucleoside triphosphate hydrolases"/>
    <property type="match status" value="1"/>
</dbReference>
<feature type="binding site" evidence="11">
    <location>
        <position position="14"/>
    </location>
    <ligand>
        <name>Mg(2+)</name>
        <dbReference type="ChEBI" id="CHEBI:18420"/>
    </ligand>
</feature>
<comment type="subcellular location">
    <subcellularLocation>
        <location evidence="11">Cytoplasm</location>
    </subcellularLocation>
</comment>
<keyword evidence="4 11" id="KW-0028">Amino-acid biosynthesis</keyword>
<feature type="binding site" evidence="11">
    <location>
        <position position="56"/>
    </location>
    <ligand>
        <name>substrate</name>
    </ligand>
</feature>
<dbReference type="GO" id="GO:0008652">
    <property type="term" value="P:amino acid biosynthetic process"/>
    <property type="evidence" value="ECO:0007669"/>
    <property type="project" value="UniProtKB-KW"/>
</dbReference>
<proteinExistence type="inferred from homology"/>
<dbReference type="PRINTS" id="PR01100">
    <property type="entry name" value="SHIKIMTKNASE"/>
</dbReference>
<evidence type="ECO:0000256" key="10">
    <source>
        <dbReference type="ARBA" id="ARBA00048567"/>
    </source>
</evidence>
<reference evidence="12 13" key="1">
    <citation type="submission" date="2016-10" db="EMBL/GenBank/DDBJ databases">
        <authorList>
            <person name="de Groot N.N."/>
        </authorList>
    </citation>
    <scope>NUCLEOTIDE SEQUENCE [LARGE SCALE GENOMIC DNA]</scope>
    <source>
        <strain evidence="12 13">DSM 22012</strain>
    </source>
</reference>
<dbReference type="InterPro" id="IPR023000">
    <property type="entry name" value="Shikimate_kinase_CS"/>
</dbReference>
<organism evidence="12 13">
    <name type="scientific">Marinobacterium lutimaris</name>
    <dbReference type="NCBI Taxonomy" id="568106"/>
    <lineage>
        <taxon>Bacteria</taxon>
        <taxon>Pseudomonadati</taxon>
        <taxon>Pseudomonadota</taxon>
        <taxon>Gammaproteobacteria</taxon>
        <taxon>Oceanospirillales</taxon>
        <taxon>Oceanospirillaceae</taxon>
        <taxon>Marinobacterium</taxon>
    </lineage>
</organism>
<keyword evidence="5 11" id="KW-0808">Transferase</keyword>
<dbReference type="Pfam" id="PF01202">
    <property type="entry name" value="SKI"/>
    <property type="match status" value="1"/>
</dbReference>
<dbReference type="Gene3D" id="3.40.50.300">
    <property type="entry name" value="P-loop containing nucleotide triphosphate hydrolases"/>
    <property type="match status" value="1"/>
</dbReference>
<dbReference type="Proteomes" id="UP000236745">
    <property type="component" value="Unassembled WGS sequence"/>
</dbReference>
<comment type="subunit">
    <text evidence="11">Monomer.</text>
</comment>
<comment type="similarity">
    <text evidence="2 11">Belongs to the shikimate kinase family.</text>
</comment>
<comment type="catalytic activity">
    <reaction evidence="10 11">
        <text>shikimate + ATP = 3-phosphoshikimate + ADP + H(+)</text>
        <dbReference type="Rhea" id="RHEA:13121"/>
        <dbReference type="ChEBI" id="CHEBI:15378"/>
        <dbReference type="ChEBI" id="CHEBI:30616"/>
        <dbReference type="ChEBI" id="CHEBI:36208"/>
        <dbReference type="ChEBI" id="CHEBI:145989"/>
        <dbReference type="ChEBI" id="CHEBI:456216"/>
        <dbReference type="EC" id="2.7.1.71"/>
    </reaction>
</comment>
<dbReference type="PANTHER" id="PTHR21087:SF16">
    <property type="entry name" value="SHIKIMATE KINASE 1, CHLOROPLASTIC"/>
    <property type="match status" value="1"/>
</dbReference>
<keyword evidence="9 11" id="KW-0057">Aromatic amino acid biosynthesis</keyword>